<name>A0A9P8E1K9_AURME</name>
<keyword evidence="4" id="KW-0819">tRNA processing</keyword>
<dbReference type="GO" id="GO:0032259">
    <property type="term" value="P:methylation"/>
    <property type="evidence" value="ECO:0007669"/>
    <property type="project" value="UniProtKB-KW"/>
</dbReference>
<keyword evidence="2 9" id="KW-0808">Transferase</keyword>
<dbReference type="InterPro" id="IPR002792">
    <property type="entry name" value="TRAM_dom"/>
</dbReference>
<dbReference type="FunFam" id="2.40.50.140:FF:000201">
    <property type="entry name" value="TRM2p tRNA methyltransferase"/>
    <property type="match status" value="1"/>
</dbReference>
<feature type="region of interest" description="Disordered" evidence="11">
    <location>
        <begin position="1"/>
        <end position="40"/>
    </location>
</feature>
<comment type="catalytic activity">
    <reaction evidence="6">
        <text>uridine(54) in tRNA + S-adenosyl-L-methionine = 5-methyluridine(54) in tRNA + S-adenosyl-L-homocysteine + H(+)</text>
        <dbReference type="Rhea" id="RHEA:42712"/>
        <dbReference type="Rhea" id="RHEA-COMP:10167"/>
        <dbReference type="Rhea" id="RHEA-COMP:10193"/>
        <dbReference type="ChEBI" id="CHEBI:15378"/>
        <dbReference type="ChEBI" id="CHEBI:57856"/>
        <dbReference type="ChEBI" id="CHEBI:59789"/>
        <dbReference type="ChEBI" id="CHEBI:65315"/>
        <dbReference type="ChEBI" id="CHEBI:74447"/>
        <dbReference type="EC" id="2.1.1.35"/>
    </reaction>
</comment>
<dbReference type="InterPro" id="IPR030390">
    <property type="entry name" value="MeTrfase_TrmA_AS"/>
</dbReference>
<reference evidence="13" key="1">
    <citation type="journal article" date="2021" name="J Fungi (Basel)">
        <title>Virulence traits and population genomics of the black yeast Aureobasidium melanogenum.</title>
        <authorList>
            <person name="Cernosa A."/>
            <person name="Sun X."/>
            <person name="Gostincar C."/>
            <person name="Fang C."/>
            <person name="Gunde-Cimerman N."/>
            <person name="Song Z."/>
        </authorList>
    </citation>
    <scope>NUCLEOTIDE SEQUENCE</scope>
    <source>
        <strain evidence="13">EXF-9911</strain>
    </source>
</reference>
<feature type="active site" description="Nucleophile" evidence="9">
    <location>
        <position position="505"/>
    </location>
</feature>
<evidence type="ECO:0000256" key="6">
    <source>
        <dbReference type="ARBA" id="ARBA00052788"/>
    </source>
</evidence>
<dbReference type="Proteomes" id="UP000779574">
    <property type="component" value="Unassembled WGS sequence"/>
</dbReference>
<evidence type="ECO:0000256" key="1">
    <source>
        <dbReference type="ARBA" id="ARBA00022603"/>
    </source>
</evidence>
<dbReference type="InterPro" id="IPR025795">
    <property type="entry name" value="tRNA_(uracil-5-)_MeTrfase"/>
</dbReference>
<feature type="non-terminal residue" evidence="13">
    <location>
        <position position="564"/>
    </location>
</feature>
<feature type="binding site" evidence="9">
    <location>
        <position position="372"/>
    </location>
    <ligand>
        <name>S-adenosyl-L-methionine</name>
        <dbReference type="ChEBI" id="CHEBI:59789"/>
    </ligand>
</feature>
<dbReference type="FunFam" id="3.40.50.150:FF:000174">
    <property type="entry name" value="TRM2p tRNA methyltransferase"/>
    <property type="match status" value="1"/>
</dbReference>
<comment type="function">
    <text evidence="7">Catalyzes the formation of 5-methyl-uridine at position 54 (m5U54) in all tRNA. May also have a role in tRNA stabilization or maturation.</text>
</comment>
<evidence type="ECO:0000313" key="13">
    <source>
        <dbReference type="EMBL" id="KAG9674190.1"/>
    </source>
</evidence>
<dbReference type="EC" id="2.1.1.35" evidence="5"/>
<feature type="domain" description="TRAM" evidence="12">
    <location>
        <begin position="72"/>
        <end position="137"/>
    </location>
</feature>
<dbReference type="SUPFAM" id="SSF53335">
    <property type="entry name" value="S-adenosyl-L-methionine-dependent methyltransferases"/>
    <property type="match status" value="1"/>
</dbReference>
<feature type="binding site" evidence="9">
    <location>
        <position position="429"/>
    </location>
    <ligand>
        <name>S-adenosyl-L-methionine</name>
        <dbReference type="ChEBI" id="CHEBI:59789"/>
    </ligand>
</feature>
<dbReference type="NCBIfam" id="TIGR00479">
    <property type="entry name" value="rumA"/>
    <property type="match status" value="1"/>
</dbReference>
<dbReference type="AlphaFoldDB" id="A0A9P8E1K9"/>
<gene>
    <name evidence="13" type="ORF">KCU76_g16371</name>
</gene>
<dbReference type="GO" id="GO:0030697">
    <property type="term" value="F:tRNA (uracil(54)-C5)-methyltransferase activity, S-adenosyl methionine-dependent"/>
    <property type="evidence" value="ECO:0007669"/>
    <property type="project" value="UniProtKB-EC"/>
</dbReference>
<protein>
    <recommendedName>
        <fullName evidence="8">tRNA (uracil(54)-C(5))-methyltransferase</fullName>
        <ecNumber evidence="5">2.1.1.35</ecNumber>
    </recommendedName>
</protein>
<comment type="similarity">
    <text evidence="9">Belongs to the class I-like SAM-binding methyltransferase superfamily. RNA M5U methyltransferase family.</text>
</comment>
<evidence type="ECO:0000313" key="14">
    <source>
        <dbReference type="Proteomes" id="UP000779574"/>
    </source>
</evidence>
<dbReference type="SUPFAM" id="SSF50249">
    <property type="entry name" value="Nucleic acid-binding proteins"/>
    <property type="match status" value="1"/>
</dbReference>
<evidence type="ECO:0000256" key="11">
    <source>
        <dbReference type="SAM" id="MobiDB-lite"/>
    </source>
</evidence>
<dbReference type="EMBL" id="JAHFXF010001167">
    <property type="protein sequence ID" value="KAG9674190.1"/>
    <property type="molecule type" value="Genomic_DNA"/>
</dbReference>
<dbReference type="Pfam" id="PF01938">
    <property type="entry name" value="TRAM"/>
    <property type="match status" value="1"/>
</dbReference>
<evidence type="ECO:0000256" key="7">
    <source>
        <dbReference type="ARBA" id="ARBA00054700"/>
    </source>
</evidence>
<evidence type="ECO:0000256" key="10">
    <source>
        <dbReference type="PROSITE-ProRule" id="PRU10015"/>
    </source>
</evidence>
<evidence type="ECO:0000259" key="12">
    <source>
        <dbReference type="PROSITE" id="PS50926"/>
    </source>
</evidence>
<keyword evidence="1 9" id="KW-0489">Methyltransferase</keyword>
<dbReference type="PROSITE" id="PS51622">
    <property type="entry name" value="SAM_MT_RNA_M5U_2"/>
    <property type="match status" value="1"/>
</dbReference>
<dbReference type="InterPro" id="IPR030391">
    <property type="entry name" value="MeTrfase_TrmA_CS"/>
</dbReference>
<dbReference type="Gene3D" id="2.40.50.140">
    <property type="entry name" value="Nucleic acid-binding proteins"/>
    <property type="match status" value="1"/>
</dbReference>
<evidence type="ECO:0000256" key="5">
    <source>
        <dbReference type="ARBA" id="ARBA00033763"/>
    </source>
</evidence>
<dbReference type="OrthoDB" id="10250660at2759"/>
<dbReference type="PROSITE" id="PS50926">
    <property type="entry name" value="TRAM"/>
    <property type="match status" value="1"/>
</dbReference>
<dbReference type="InterPro" id="IPR012340">
    <property type="entry name" value="NA-bd_OB-fold"/>
</dbReference>
<dbReference type="PROSITE" id="PS51687">
    <property type="entry name" value="SAM_MT_RNA_M5U"/>
    <property type="match status" value="1"/>
</dbReference>
<accession>A0A9P8E1K9</accession>
<feature type="compositionally biased region" description="Polar residues" evidence="11">
    <location>
        <begin position="1"/>
        <end position="12"/>
    </location>
</feature>
<dbReference type="PROSITE" id="PS01230">
    <property type="entry name" value="TRMA_1"/>
    <property type="match status" value="1"/>
</dbReference>
<feature type="binding site" evidence="9">
    <location>
        <position position="408"/>
    </location>
    <ligand>
        <name>S-adenosyl-L-methionine</name>
        <dbReference type="ChEBI" id="CHEBI:59789"/>
    </ligand>
</feature>
<dbReference type="GO" id="GO:0009451">
    <property type="term" value="P:RNA modification"/>
    <property type="evidence" value="ECO:0007669"/>
    <property type="project" value="UniProtKB-ARBA"/>
</dbReference>
<dbReference type="InterPro" id="IPR029063">
    <property type="entry name" value="SAM-dependent_MTases_sf"/>
</dbReference>
<feature type="region of interest" description="Disordered" evidence="11">
    <location>
        <begin position="305"/>
        <end position="333"/>
    </location>
</feature>
<evidence type="ECO:0000256" key="2">
    <source>
        <dbReference type="ARBA" id="ARBA00022679"/>
    </source>
</evidence>
<dbReference type="PROSITE" id="PS01231">
    <property type="entry name" value="TRMA_2"/>
    <property type="match status" value="1"/>
</dbReference>
<dbReference type="PANTHER" id="PTHR11061:SF30">
    <property type="entry name" value="TRNA (URACIL(54)-C(5))-METHYLTRANSFERASE"/>
    <property type="match status" value="1"/>
</dbReference>
<proteinExistence type="inferred from homology"/>
<dbReference type="PANTHER" id="PTHR11061">
    <property type="entry name" value="RNA M5U METHYLTRANSFERASE"/>
    <property type="match status" value="1"/>
</dbReference>
<feature type="binding site" evidence="9">
    <location>
        <position position="478"/>
    </location>
    <ligand>
        <name>S-adenosyl-L-methionine</name>
        <dbReference type="ChEBI" id="CHEBI:59789"/>
    </ligand>
</feature>
<dbReference type="GO" id="GO:0008033">
    <property type="term" value="P:tRNA processing"/>
    <property type="evidence" value="ECO:0007669"/>
    <property type="project" value="UniProtKB-KW"/>
</dbReference>
<feature type="compositionally biased region" description="Basic residues" evidence="11">
    <location>
        <begin position="22"/>
        <end position="31"/>
    </location>
</feature>
<comment type="caution">
    <text evidence="13">The sequence shown here is derived from an EMBL/GenBank/DDBJ whole genome shotgun (WGS) entry which is preliminary data.</text>
</comment>
<evidence type="ECO:0000256" key="8">
    <source>
        <dbReference type="ARBA" id="ARBA00070108"/>
    </source>
</evidence>
<sequence>MADSAPAQSNQPQKRKFNEGKRHFKKNKKQKQTTVKEGSNEEVLIADVRALLEKHSIASKPAEVQPEEQASTPKLPEPFTEYDVTIEELSSTGDGLAVIPRSSQVAVVPFTAPGDKVTVKIIKHLQDTNYTLTDFVKVLEPSTHRDDSLPKCGYFSKCSGCQFQFLPYQYQLDHKKSIVEKAYKNFCNLPAHLIPAIGDTIGSPLQYGYRTKLTPHFDGPPGGRRDRRQGVKAVFSEVPPIGFMLKGTRKTMDIEDCPIGTDAVRMGMKSERERVKVELEKYQRGATLLLRESTKRIDKKDLLQEQQSNGGAAEEQSIEVQAAAPSSESKDYIDEDRGSHIHRKTCVTDQNAVSTEYVDDFRFDNPAGSFFQNNNSILPSFTQYIRDNILPKDQPADAPKITNLIDAYSGSGLFTVTLSPLFKNSIGIDVSTKSIEFASTNAKLNNIPPSSARFLAGDANNIFAEIKFPAAETAVVIDPSRKGCDENFLGQLLQFGPERVCYVSCNVHTQARDVSVLVGGLAGVNGGKGLYEIESLRGFDFFPQTGHVEGVAFLRKKKDVAAAE</sequence>
<dbReference type="Pfam" id="PF05958">
    <property type="entry name" value="tRNA_U5-meth_tr"/>
    <property type="match status" value="1"/>
</dbReference>
<reference evidence="13" key="2">
    <citation type="submission" date="2021-08" db="EMBL/GenBank/DDBJ databases">
        <authorList>
            <person name="Gostincar C."/>
            <person name="Sun X."/>
            <person name="Song Z."/>
            <person name="Gunde-Cimerman N."/>
        </authorList>
    </citation>
    <scope>NUCLEOTIDE SEQUENCE</scope>
    <source>
        <strain evidence="13">EXF-9911</strain>
    </source>
</reference>
<organism evidence="13 14">
    <name type="scientific">Aureobasidium melanogenum</name>
    <name type="common">Aureobasidium pullulans var. melanogenum</name>
    <dbReference type="NCBI Taxonomy" id="46634"/>
    <lineage>
        <taxon>Eukaryota</taxon>
        <taxon>Fungi</taxon>
        <taxon>Dikarya</taxon>
        <taxon>Ascomycota</taxon>
        <taxon>Pezizomycotina</taxon>
        <taxon>Dothideomycetes</taxon>
        <taxon>Dothideomycetidae</taxon>
        <taxon>Dothideales</taxon>
        <taxon>Saccotheciaceae</taxon>
        <taxon>Aureobasidium</taxon>
    </lineage>
</organism>
<dbReference type="Gene3D" id="3.40.50.150">
    <property type="entry name" value="Vaccinia Virus protein VP39"/>
    <property type="match status" value="2"/>
</dbReference>
<evidence type="ECO:0000256" key="9">
    <source>
        <dbReference type="PROSITE-ProRule" id="PRU01024"/>
    </source>
</evidence>
<evidence type="ECO:0000256" key="4">
    <source>
        <dbReference type="ARBA" id="ARBA00022694"/>
    </source>
</evidence>
<evidence type="ECO:0000256" key="3">
    <source>
        <dbReference type="ARBA" id="ARBA00022691"/>
    </source>
</evidence>
<keyword evidence="3 9" id="KW-0949">S-adenosyl-L-methionine</keyword>
<dbReference type="InterPro" id="IPR010280">
    <property type="entry name" value="U5_MeTrfase_fam"/>
</dbReference>
<feature type="active site" evidence="10">
    <location>
        <position position="505"/>
    </location>
</feature>